<dbReference type="PANTHER" id="PTHR47506:SF1">
    <property type="entry name" value="HTH-TYPE TRANSCRIPTIONAL REGULATOR YJDC"/>
    <property type="match status" value="1"/>
</dbReference>
<dbReference type="Pfam" id="PF00440">
    <property type="entry name" value="TetR_N"/>
    <property type="match status" value="2"/>
</dbReference>
<dbReference type="PANTHER" id="PTHR47506">
    <property type="entry name" value="TRANSCRIPTIONAL REGULATORY PROTEIN"/>
    <property type="match status" value="1"/>
</dbReference>
<dbReference type="PRINTS" id="PR00455">
    <property type="entry name" value="HTHTETR"/>
</dbReference>
<dbReference type="SUPFAM" id="SSF48498">
    <property type="entry name" value="Tetracyclin repressor-like, C-terminal domain"/>
    <property type="match status" value="2"/>
</dbReference>
<dbReference type="OrthoDB" id="7505659at2"/>
<protein>
    <submittedName>
        <fullName evidence="8">TetR/AcrR family transcriptional regulator</fullName>
    </submittedName>
</protein>
<organism evidence="8 9">
    <name type="scientific">Microbacterium radiodurans</name>
    <dbReference type="NCBI Taxonomy" id="661398"/>
    <lineage>
        <taxon>Bacteria</taxon>
        <taxon>Bacillati</taxon>
        <taxon>Actinomycetota</taxon>
        <taxon>Actinomycetes</taxon>
        <taxon>Micrococcales</taxon>
        <taxon>Microbacteriaceae</taxon>
        <taxon>Microbacterium</taxon>
    </lineage>
</organism>
<dbReference type="Pfam" id="PF13977">
    <property type="entry name" value="TetR_C_6"/>
    <property type="match status" value="1"/>
</dbReference>
<dbReference type="InterPro" id="IPR009057">
    <property type="entry name" value="Homeodomain-like_sf"/>
</dbReference>
<dbReference type="InterPro" id="IPR039538">
    <property type="entry name" value="BetI_C"/>
</dbReference>
<evidence type="ECO:0000256" key="1">
    <source>
        <dbReference type="ARBA" id="ARBA00022491"/>
    </source>
</evidence>
<proteinExistence type="predicted"/>
<keyword evidence="2" id="KW-0805">Transcription regulation</keyword>
<evidence type="ECO:0000256" key="5">
    <source>
        <dbReference type="PROSITE-ProRule" id="PRU00335"/>
    </source>
</evidence>
<evidence type="ECO:0000256" key="4">
    <source>
        <dbReference type="ARBA" id="ARBA00023163"/>
    </source>
</evidence>
<feature type="compositionally biased region" description="Low complexity" evidence="6">
    <location>
        <begin position="1"/>
        <end position="23"/>
    </location>
</feature>
<evidence type="ECO:0000256" key="3">
    <source>
        <dbReference type="ARBA" id="ARBA00023125"/>
    </source>
</evidence>
<dbReference type="Gene3D" id="1.10.357.10">
    <property type="entry name" value="Tetracycline Repressor, domain 2"/>
    <property type="match status" value="2"/>
</dbReference>
<accession>A0A5J5IX91</accession>
<dbReference type="InterPro" id="IPR036271">
    <property type="entry name" value="Tet_transcr_reg_TetR-rel_C_sf"/>
</dbReference>
<feature type="DNA-binding region" description="H-T-H motif" evidence="5">
    <location>
        <begin position="52"/>
        <end position="71"/>
    </location>
</feature>
<dbReference type="PROSITE" id="PS50977">
    <property type="entry name" value="HTH_TETR_2"/>
    <property type="match status" value="2"/>
</dbReference>
<feature type="domain" description="HTH tetR-type" evidence="7">
    <location>
        <begin position="249"/>
        <end position="309"/>
    </location>
</feature>
<feature type="region of interest" description="Disordered" evidence="6">
    <location>
        <begin position="1"/>
        <end position="26"/>
    </location>
</feature>
<dbReference type="InterPro" id="IPR001647">
    <property type="entry name" value="HTH_TetR"/>
</dbReference>
<evidence type="ECO:0000256" key="2">
    <source>
        <dbReference type="ARBA" id="ARBA00023015"/>
    </source>
</evidence>
<comment type="caution">
    <text evidence="8">The sequence shown here is derived from an EMBL/GenBank/DDBJ whole genome shotgun (WGS) entry which is preliminary data.</text>
</comment>
<reference evidence="9" key="1">
    <citation type="submission" date="2019-09" db="EMBL/GenBank/DDBJ databases">
        <title>Mumia zhuanghuii sp. nov. isolated from the intestinal contents of plateau pika (Ochotona curzoniae) in the Qinghai-Tibet plateau of China.</title>
        <authorList>
            <person name="Tian Z."/>
        </authorList>
    </citation>
    <scope>NUCLEOTIDE SEQUENCE [LARGE SCALE GENOMIC DNA]</scope>
    <source>
        <strain evidence="9">DSM 25564</strain>
    </source>
</reference>
<feature type="domain" description="HTH tetR-type" evidence="7">
    <location>
        <begin position="29"/>
        <end position="89"/>
    </location>
</feature>
<evidence type="ECO:0000256" key="6">
    <source>
        <dbReference type="SAM" id="MobiDB-lite"/>
    </source>
</evidence>
<dbReference type="GO" id="GO:0003677">
    <property type="term" value="F:DNA binding"/>
    <property type="evidence" value="ECO:0007669"/>
    <property type="project" value="UniProtKB-UniRule"/>
</dbReference>
<name>A0A5J5IX91_9MICO</name>
<dbReference type="SUPFAM" id="SSF46689">
    <property type="entry name" value="Homeodomain-like"/>
    <property type="match status" value="2"/>
</dbReference>
<evidence type="ECO:0000313" key="8">
    <source>
        <dbReference type="EMBL" id="KAA9089412.1"/>
    </source>
</evidence>
<dbReference type="Proteomes" id="UP000327039">
    <property type="component" value="Unassembled WGS sequence"/>
</dbReference>
<evidence type="ECO:0000259" key="7">
    <source>
        <dbReference type="PROSITE" id="PS50977"/>
    </source>
</evidence>
<keyword evidence="4" id="KW-0804">Transcription</keyword>
<keyword evidence="3 5" id="KW-0238">DNA-binding</keyword>
<evidence type="ECO:0000313" key="9">
    <source>
        <dbReference type="Proteomes" id="UP000327039"/>
    </source>
</evidence>
<dbReference type="AlphaFoldDB" id="A0A5J5IX91"/>
<sequence>MATAASTARTPTPDTPGRTPGRTRSARAELTRTRILDSARTLFVERGYRTTSLRDIAGEAGISHPGLRKHYASKEQLLAEIVAAFEAENEALVPAGADGAELPLAALAARNERTPGYLELFAALSGEACARTHPAHGPMAARYARLRELATRSMREFAAAGAVHTDRDPRDESIRISAAWDGLQVMRLYLPDRVDVAAALATHAEHLRRQPRWVDPATAPRREPGSIVEPRWTLAPGIAAPPEGYRVGRRRRERIVTDAMALFATQGYIDTSLRDIASAVGASKSALMHHYPTKEDLLRAVLLERDTRISITAEAVAEADAASQLRAMSAGASYNARNEPGLIEVYAVLSCEAIPDAHPAHDYFRDRFERAMDGIAELFRVAQADGILSAHRDPAVEAIWLLALWEGLQYQWLYDNDAVDVAAHLAAHLADVLP</sequence>
<keyword evidence="9" id="KW-1185">Reference proteome</keyword>
<dbReference type="RefSeq" id="WP_150418044.1">
    <property type="nucleotide sequence ID" value="NZ_VYRZ01000001.1"/>
</dbReference>
<feature type="DNA-binding region" description="H-T-H motif" evidence="5">
    <location>
        <begin position="272"/>
        <end position="291"/>
    </location>
</feature>
<dbReference type="EMBL" id="VYRZ01000001">
    <property type="protein sequence ID" value="KAA9089412.1"/>
    <property type="molecule type" value="Genomic_DNA"/>
</dbReference>
<keyword evidence="1" id="KW-0678">Repressor</keyword>
<gene>
    <name evidence="8" type="ORF">F6B42_02705</name>
</gene>